<sequence>MSSSMVAHEASVNRHDNDKNNISQIAIIPTESEIRSERPEYLPSPLHFSQHPLQDVECIYDTYFRLHRHDAFAEVKHVVKNLLLEYSADDTRRGNDIDRIYRQSVRAWVYSGATVIRTRWTKNHGLEAQIRFQPPADLQRKTVSQRRRWWNATKRLEEGVLLCLITFCNGKGTPMFFTVSKKNTDSQNGYSLITENGPVISGNPTAATTIPDLTALAASYQRSNGLLVEFPGVIPATFVPVLENLQKLLVSRRSALLKWLLEPGPGISKPSMPPPVYARLPGFTFDLSPVIMDPTIFVDFKPGANTARMEENLKHLTTLDQGQCKALLAGLSREFALIQGPPGTGKSYVGTQLVRVLLANKAKADLGPIVVVCHTNHALDQFLEHLIAAGVEDIVRIGGNGISSLLESKNLRTISRQSFKTRSQAQALSLAFKAKELGEHVLLNYLKSASRIQNPDWHSVRDHLHQNYNEIYEEFLFPARDESKTGSKVAPFDLWLAECEEGSVEPKKSFTSSKLETVLSIAKENVYHLTFEDRSTLVNHWTNEITDDIVCNMSTSLRDLKDSQTTINLVHEEIDRRILGTADVIGLTTTGLAKNASVLRSINAKVVVCEEAAEVLEAHMLGTFMPSVQHLILIGDHEQLRPQIKNYDLFSVESNRGKRYQLDRSLFERLAGQLTGQHRIPITQLNIQRRMRPEISRLVRDTLYPKLVDHPDTKSLPNVPGMRKNVFWYHHTNPEASAQYDTEGKSHSNDFEVQMTSALVRHIVRQGVYKSSEIVVLTPYAGQLRKLQRTLSTSFEIILGQIDKVEHASTRVEEMAPKLQNSHLPHQRGDSEQSIQRKPKQVLRIATVDNFQGEEAKVVIISLVRSNMMKSVGFLKTTNRINVLLSRAKHGMCIIGNADTYAHIPMWSKVLGMLQEADAMGPAFSLRCPQHQDTDMLASQPDDFEFYSPDGGCREMCDR</sequence>
<evidence type="ECO:0000313" key="1">
    <source>
        <dbReference type="EMBL" id="KAB2099707.1"/>
    </source>
</evidence>
<name>A0ACB6F5J0_9PLEO</name>
<accession>A0ACB6F5J0</accession>
<organism evidence="1 2">
    <name type="scientific">Alternaria gaisen</name>
    <dbReference type="NCBI Taxonomy" id="167740"/>
    <lineage>
        <taxon>Eukaryota</taxon>
        <taxon>Fungi</taxon>
        <taxon>Dikarya</taxon>
        <taxon>Ascomycota</taxon>
        <taxon>Pezizomycotina</taxon>
        <taxon>Dothideomycetes</taxon>
        <taxon>Pleosporomycetidae</taxon>
        <taxon>Pleosporales</taxon>
        <taxon>Pleosporineae</taxon>
        <taxon>Pleosporaceae</taxon>
        <taxon>Alternaria</taxon>
        <taxon>Alternaria sect. Alternaria</taxon>
    </lineage>
</organism>
<proteinExistence type="predicted"/>
<gene>
    <name evidence="1" type="ORF">AG0111_0g12062</name>
</gene>
<keyword evidence="2" id="KW-1185">Reference proteome</keyword>
<dbReference type="EMBL" id="PDWZ02000016">
    <property type="protein sequence ID" value="KAB2099707.1"/>
    <property type="molecule type" value="Genomic_DNA"/>
</dbReference>
<reference evidence="1 2" key="1">
    <citation type="journal article" date="2019" name="bioRxiv">
        <title>Genomics, evolutionary history and diagnostics of the Alternaria alternata species group including apple and Asian pear pathotypes.</title>
        <authorList>
            <person name="Armitage A.D."/>
            <person name="Cockerton H.M."/>
            <person name="Sreenivasaprasad S."/>
            <person name="Woodhall J.W."/>
            <person name="Lane C.R."/>
            <person name="Harrison R.J."/>
            <person name="Clarkson J.P."/>
        </authorList>
    </citation>
    <scope>NUCLEOTIDE SEQUENCE [LARGE SCALE GENOMIC DNA]</scope>
    <source>
        <strain evidence="1 2">FERA 650</strain>
    </source>
</reference>
<protein>
    <submittedName>
        <fullName evidence="1">Uncharacterized protein</fullName>
    </submittedName>
</protein>
<dbReference type="Proteomes" id="UP000293547">
    <property type="component" value="Unassembled WGS sequence"/>
</dbReference>
<evidence type="ECO:0000313" key="2">
    <source>
        <dbReference type="Proteomes" id="UP000293547"/>
    </source>
</evidence>
<comment type="caution">
    <text evidence="1">The sequence shown here is derived from an EMBL/GenBank/DDBJ whole genome shotgun (WGS) entry which is preliminary data.</text>
</comment>